<feature type="domain" description="Gcp-like" evidence="1">
    <location>
        <begin position="32"/>
        <end position="124"/>
    </location>
</feature>
<keyword evidence="2" id="KW-0808">Transferase</keyword>
<dbReference type="InterPro" id="IPR043129">
    <property type="entry name" value="ATPase_NBD"/>
</dbReference>
<accession>A0ABV7X032</accession>
<proteinExistence type="predicted"/>
<dbReference type="RefSeq" id="WP_380096673.1">
    <property type="nucleotide sequence ID" value="NZ_JBHRYD010000007.1"/>
</dbReference>
<dbReference type="Proteomes" id="UP001595613">
    <property type="component" value="Unassembled WGS sequence"/>
</dbReference>
<evidence type="ECO:0000259" key="1">
    <source>
        <dbReference type="Pfam" id="PF00814"/>
    </source>
</evidence>
<keyword evidence="3" id="KW-1185">Reference proteome</keyword>
<evidence type="ECO:0000313" key="2">
    <source>
        <dbReference type="EMBL" id="MFC3704940.1"/>
    </source>
</evidence>
<dbReference type="InterPro" id="IPR022496">
    <property type="entry name" value="T6A_TsaB"/>
</dbReference>
<dbReference type="SUPFAM" id="SSF53067">
    <property type="entry name" value="Actin-like ATPase domain"/>
    <property type="match status" value="1"/>
</dbReference>
<dbReference type="EMBL" id="JBHRYD010000007">
    <property type="protein sequence ID" value="MFC3704940.1"/>
    <property type="molecule type" value="Genomic_DNA"/>
</dbReference>
<dbReference type="EC" id="2.3.1.234" evidence="2"/>
<gene>
    <name evidence="2" type="primary">tsaB</name>
    <name evidence="2" type="ORF">ACFOOL_09235</name>
</gene>
<dbReference type="NCBIfam" id="TIGR03725">
    <property type="entry name" value="T6A_YeaZ"/>
    <property type="match status" value="1"/>
</dbReference>
<dbReference type="Pfam" id="PF00814">
    <property type="entry name" value="TsaD"/>
    <property type="match status" value="1"/>
</dbReference>
<dbReference type="Gene3D" id="3.30.420.40">
    <property type="match status" value="2"/>
</dbReference>
<comment type="caution">
    <text evidence="2">The sequence shown here is derived from an EMBL/GenBank/DDBJ whole genome shotgun (WGS) entry which is preliminary data.</text>
</comment>
<evidence type="ECO:0000313" key="3">
    <source>
        <dbReference type="Proteomes" id="UP001595613"/>
    </source>
</evidence>
<protein>
    <submittedName>
        <fullName evidence="2">tRNA (Adenosine(37)-N6)-threonylcarbamoyltransferase complex dimerization subunit type 1 TsaB</fullName>
        <ecNumber evidence="2">2.3.1.234</ecNumber>
    </submittedName>
</protein>
<keyword evidence="2" id="KW-0012">Acyltransferase</keyword>
<sequence length="203" mass="21319">MTQTPTLAIDTAAPRLQLALALPDGRVDVLVEDIARGHAEILFERIAALLARNGLDYAAIGRVAVTTGPGSFTGLRIGLSAARGLGLARNVPVLGVPSLFAIALSAKAGPVAVLLDARRDEAYFEIFPGPGIRGDGPRLLPMVAARSEIPEDVAIITSPFVDIAALARFAADANQADFPPRATYVRDADAKPQDAARIPRRLP</sequence>
<reference evidence="3" key="1">
    <citation type="journal article" date="2019" name="Int. J. Syst. Evol. Microbiol.">
        <title>The Global Catalogue of Microorganisms (GCM) 10K type strain sequencing project: providing services to taxonomists for standard genome sequencing and annotation.</title>
        <authorList>
            <consortium name="The Broad Institute Genomics Platform"/>
            <consortium name="The Broad Institute Genome Sequencing Center for Infectious Disease"/>
            <person name="Wu L."/>
            <person name="Ma J."/>
        </authorList>
    </citation>
    <scope>NUCLEOTIDE SEQUENCE [LARGE SCALE GENOMIC DNA]</scope>
    <source>
        <strain evidence="3">KCTC 42281</strain>
    </source>
</reference>
<dbReference type="InterPro" id="IPR000905">
    <property type="entry name" value="Gcp-like_dom"/>
</dbReference>
<dbReference type="PANTHER" id="PTHR11735">
    <property type="entry name" value="TRNA N6-ADENOSINE THREONYLCARBAMOYLTRANSFERASE"/>
    <property type="match status" value="1"/>
</dbReference>
<organism evidence="2 3">
    <name type="scientific">Devosia honganensis</name>
    <dbReference type="NCBI Taxonomy" id="1610527"/>
    <lineage>
        <taxon>Bacteria</taxon>
        <taxon>Pseudomonadati</taxon>
        <taxon>Pseudomonadota</taxon>
        <taxon>Alphaproteobacteria</taxon>
        <taxon>Hyphomicrobiales</taxon>
        <taxon>Devosiaceae</taxon>
        <taxon>Devosia</taxon>
    </lineage>
</organism>
<dbReference type="PANTHER" id="PTHR11735:SF11">
    <property type="entry name" value="TRNA THREONYLCARBAMOYLADENOSINE BIOSYNTHESIS PROTEIN TSAB"/>
    <property type="match status" value="1"/>
</dbReference>
<name>A0ABV7X032_9HYPH</name>
<dbReference type="GO" id="GO:0061711">
    <property type="term" value="F:tRNA N(6)-L-threonylcarbamoyladenine synthase activity"/>
    <property type="evidence" value="ECO:0007669"/>
    <property type="project" value="UniProtKB-EC"/>
</dbReference>